<dbReference type="Proteomes" id="UP001589818">
    <property type="component" value="Unassembled WGS sequence"/>
</dbReference>
<evidence type="ECO:0000256" key="1">
    <source>
        <dbReference type="SAM" id="Phobius"/>
    </source>
</evidence>
<keyword evidence="1" id="KW-1133">Transmembrane helix</keyword>
<organism evidence="2 3">
    <name type="scientific">Paenibacillus mendelii</name>
    <dbReference type="NCBI Taxonomy" id="206163"/>
    <lineage>
        <taxon>Bacteria</taxon>
        <taxon>Bacillati</taxon>
        <taxon>Bacillota</taxon>
        <taxon>Bacilli</taxon>
        <taxon>Bacillales</taxon>
        <taxon>Paenibacillaceae</taxon>
        <taxon>Paenibacillus</taxon>
    </lineage>
</organism>
<feature type="transmembrane region" description="Helical" evidence="1">
    <location>
        <begin position="52"/>
        <end position="75"/>
    </location>
</feature>
<sequence>MKANNMKAGHPELERAKRLFTAMKIMAWACLAAGIILSMWNVSHFSDKNLSLMVGIGFMVGSVFIYTIGTAINMVETRKLDIHDMTERPDIA</sequence>
<comment type="caution">
    <text evidence="2">The sequence shown here is derived from an EMBL/GenBank/DDBJ whole genome shotgun (WGS) entry which is preliminary data.</text>
</comment>
<proteinExistence type="predicted"/>
<reference evidence="2 3" key="1">
    <citation type="submission" date="2024-09" db="EMBL/GenBank/DDBJ databases">
        <authorList>
            <person name="Sun Q."/>
            <person name="Mori K."/>
        </authorList>
    </citation>
    <scope>NUCLEOTIDE SEQUENCE [LARGE SCALE GENOMIC DNA]</scope>
    <source>
        <strain evidence="2 3">CCM 4839</strain>
    </source>
</reference>
<dbReference type="EMBL" id="JBHLVF010000010">
    <property type="protein sequence ID" value="MFC0390997.1"/>
    <property type="molecule type" value="Genomic_DNA"/>
</dbReference>
<accession>A0ABV6J617</accession>
<gene>
    <name evidence="2" type="ORF">ACFFJ8_06375</name>
</gene>
<protein>
    <recommendedName>
        <fullName evidence="4">YiaAB two helix domain-containing protein</fullName>
    </recommendedName>
</protein>
<keyword evidence="1" id="KW-0812">Transmembrane</keyword>
<evidence type="ECO:0008006" key="4">
    <source>
        <dbReference type="Google" id="ProtNLM"/>
    </source>
</evidence>
<evidence type="ECO:0000313" key="3">
    <source>
        <dbReference type="Proteomes" id="UP001589818"/>
    </source>
</evidence>
<name>A0ABV6J617_9BACL</name>
<keyword evidence="3" id="KW-1185">Reference proteome</keyword>
<evidence type="ECO:0000313" key="2">
    <source>
        <dbReference type="EMBL" id="MFC0390997.1"/>
    </source>
</evidence>
<feature type="transmembrane region" description="Helical" evidence="1">
    <location>
        <begin position="21"/>
        <end position="40"/>
    </location>
</feature>
<dbReference type="RefSeq" id="WP_204818330.1">
    <property type="nucleotide sequence ID" value="NZ_JANHOF010000004.1"/>
</dbReference>
<keyword evidence="1" id="KW-0472">Membrane</keyword>